<sequence length="806" mass="91303">MAETPELILSTEGSTDLPHEDSTIGMSSEDLDRGYPLDLAAESHVVTARGLLTTGTHITGSEHCGHTPADELAPALSFEDLTAGSYTDFTGIEQAYEVDSENLMERPTPSPPPQRVALLPFLLVAEEYPDDLLNGLSEISQYCVYKNFVTADTMLEAENVERIAVRFQYDEQLNPGSVNVRPSHMNHRQLPPDEKFAIVVSYKRKSEAFRALGRMLGVLFDIREPSDLATVMSWDETAQFQTLGVMIDCSRSAVLTMQTVMYLLRTCALLGMNTFQLYTEDTYQIEDEPFFGYLRGGFSQEDRALIDNYASNFGIEVFPCIQTLGHLGQILQWPRFAGVRDTHEVILPGSEETYQLIEKMVDAASKPLQSKRIHIGMDEAHGVGEGRYKQIFGEKDSSEVFLAHLQRVEKICKDRGLKPMVWSDMLFTLAAKNNSLQSYYETSDLPQEMKHNMPDDLDLVYWDYYHVQTDAYSRKIQQHRDLGFDPWVAGGIWSWNRFYSALPFTFAASDACLKACKRDKVKNVFVTTWGDDGNECDILSALPGFVYYSEHCYTANEDIDWSLFRRNFAGICGGNLDDWIYASKIDLPLETIDRTRFPPNVSKWLLWNDPFYGFFSPQYAGVDLGLHYQEIAQHLATVSSGEQLLLYPLNERLAFPARIADVLRLKANLRQGLVAAYKSQNPKKELYEFVQGPVRELRRAVDRLWKHHRDQIWLSTYRPFGLEIIELRYGGLRTRLETLEDRILAFCGVESDVFQTARATVGMGGSTRADLSELDAELREVYAGIGLEIVVDFARAYTPSRALGTG</sequence>
<dbReference type="OMA" id="AWTWSRF"/>
<evidence type="ECO:0000256" key="1">
    <source>
        <dbReference type="ARBA" id="ARBA00001231"/>
    </source>
</evidence>
<dbReference type="EMBL" id="KQ257453">
    <property type="protein sequence ID" value="KND02226.1"/>
    <property type="molecule type" value="Genomic_DNA"/>
</dbReference>
<dbReference type="RefSeq" id="XP_016610265.1">
    <property type="nucleotide sequence ID" value="XM_016750993.1"/>
</dbReference>
<evidence type="ECO:0000313" key="8">
    <source>
        <dbReference type="EMBL" id="KND02226.1"/>
    </source>
</evidence>
<dbReference type="InterPro" id="IPR017853">
    <property type="entry name" value="GH"/>
</dbReference>
<evidence type="ECO:0000256" key="2">
    <source>
        <dbReference type="ARBA" id="ARBA00006285"/>
    </source>
</evidence>
<dbReference type="CDD" id="cd06565">
    <property type="entry name" value="GH20_GcnA-like"/>
    <property type="match status" value="1"/>
</dbReference>
<keyword evidence="9" id="KW-1185">Reference proteome</keyword>
<evidence type="ECO:0000256" key="3">
    <source>
        <dbReference type="ARBA" id="ARBA00012663"/>
    </source>
</evidence>
<comment type="catalytic activity">
    <reaction evidence="1">
        <text>Hydrolysis of terminal non-reducing N-acetyl-D-hexosamine residues in N-acetyl-beta-D-hexosaminides.</text>
        <dbReference type="EC" id="3.2.1.52"/>
    </reaction>
</comment>
<proteinExistence type="inferred from homology"/>
<dbReference type="STRING" id="645134.A0A0L0HLB5"/>
<evidence type="ECO:0000259" key="7">
    <source>
        <dbReference type="Pfam" id="PF18088"/>
    </source>
</evidence>
<evidence type="ECO:0000259" key="6">
    <source>
        <dbReference type="Pfam" id="PF00728"/>
    </source>
</evidence>
<feature type="domain" description="Glycoside Hydrolase 20C C-terminal" evidence="7">
    <location>
        <begin position="577"/>
        <end position="748"/>
    </location>
</feature>
<dbReference type="Proteomes" id="UP000053201">
    <property type="component" value="Unassembled WGS sequence"/>
</dbReference>
<dbReference type="GO" id="GO:0005975">
    <property type="term" value="P:carbohydrate metabolic process"/>
    <property type="evidence" value="ECO:0007669"/>
    <property type="project" value="InterPro"/>
</dbReference>
<evidence type="ECO:0000313" key="9">
    <source>
        <dbReference type="Proteomes" id="UP000053201"/>
    </source>
</evidence>
<dbReference type="Gene3D" id="3.20.20.80">
    <property type="entry name" value="Glycosidases"/>
    <property type="match status" value="1"/>
</dbReference>
<dbReference type="GeneID" id="27686275"/>
<comment type="similarity">
    <text evidence="2">Belongs to the glycosyl hydrolase 20 family.</text>
</comment>
<reference evidence="8 9" key="1">
    <citation type="submission" date="2009-08" db="EMBL/GenBank/DDBJ databases">
        <title>The Genome Sequence of Spizellomyces punctatus strain DAOM BR117.</title>
        <authorList>
            <consortium name="The Broad Institute Genome Sequencing Platform"/>
            <person name="Russ C."/>
            <person name="Cuomo C."/>
            <person name="Shea T."/>
            <person name="Young S.K."/>
            <person name="Zeng Q."/>
            <person name="Koehrsen M."/>
            <person name="Haas B."/>
            <person name="Borodovsky M."/>
            <person name="Guigo R."/>
            <person name="Alvarado L."/>
            <person name="Berlin A."/>
            <person name="Bochicchio J."/>
            <person name="Borenstein D."/>
            <person name="Chapman S."/>
            <person name="Chen Z."/>
            <person name="Engels R."/>
            <person name="Freedman E."/>
            <person name="Gellesch M."/>
            <person name="Goldberg J."/>
            <person name="Griggs A."/>
            <person name="Gujja S."/>
            <person name="Heiman D."/>
            <person name="Hepburn T."/>
            <person name="Howarth C."/>
            <person name="Jen D."/>
            <person name="Larson L."/>
            <person name="Lewis B."/>
            <person name="Mehta T."/>
            <person name="Park D."/>
            <person name="Pearson M."/>
            <person name="Roberts A."/>
            <person name="Saif S."/>
            <person name="Shenoy N."/>
            <person name="Sisk P."/>
            <person name="Stolte C."/>
            <person name="Sykes S."/>
            <person name="Thomson T."/>
            <person name="Walk T."/>
            <person name="White J."/>
            <person name="Yandava C."/>
            <person name="Burger G."/>
            <person name="Gray M.W."/>
            <person name="Holland P.W.H."/>
            <person name="King N."/>
            <person name="Lang F.B.F."/>
            <person name="Roger A.J."/>
            <person name="Ruiz-Trillo I."/>
            <person name="Lander E."/>
            <person name="Nusbaum C."/>
        </authorList>
    </citation>
    <scope>NUCLEOTIDE SEQUENCE [LARGE SCALE GENOMIC DNA]</scope>
    <source>
        <strain evidence="8 9">DAOM BR117</strain>
    </source>
</reference>
<dbReference type="InterPro" id="IPR041063">
    <property type="entry name" value="Glyco_H_20C_C"/>
</dbReference>
<dbReference type="InterPro" id="IPR038901">
    <property type="entry name" value="HEXDC-like"/>
</dbReference>
<dbReference type="GO" id="GO:0004563">
    <property type="term" value="F:beta-N-acetylhexosaminidase activity"/>
    <property type="evidence" value="ECO:0007669"/>
    <property type="project" value="UniProtKB-EC"/>
</dbReference>
<organism evidence="8 9">
    <name type="scientific">Spizellomyces punctatus (strain DAOM BR117)</name>
    <dbReference type="NCBI Taxonomy" id="645134"/>
    <lineage>
        <taxon>Eukaryota</taxon>
        <taxon>Fungi</taxon>
        <taxon>Fungi incertae sedis</taxon>
        <taxon>Chytridiomycota</taxon>
        <taxon>Chytridiomycota incertae sedis</taxon>
        <taxon>Chytridiomycetes</taxon>
        <taxon>Spizellomycetales</taxon>
        <taxon>Spizellomycetaceae</taxon>
        <taxon>Spizellomyces</taxon>
    </lineage>
</organism>
<feature type="domain" description="Glycoside hydrolase family 20 catalytic" evidence="6">
    <location>
        <begin position="244"/>
        <end position="509"/>
    </location>
</feature>
<dbReference type="InterPro" id="IPR015883">
    <property type="entry name" value="Glyco_hydro_20_cat"/>
</dbReference>
<evidence type="ECO:0000256" key="4">
    <source>
        <dbReference type="ARBA" id="ARBA00022801"/>
    </source>
</evidence>
<dbReference type="PANTHER" id="PTHR21040:SF8">
    <property type="entry name" value="BCDNA.GH04120"/>
    <property type="match status" value="1"/>
</dbReference>
<keyword evidence="4" id="KW-0378">Hydrolase</keyword>
<dbReference type="PANTHER" id="PTHR21040">
    <property type="entry name" value="BCDNA.GH04120"/>
    <property type="match status" value="1"/>
</dbReference>
<accession>A0A0L0HLB5</accession>
<evidence type="ECO:0000256" key="5">
    <source>
        <dbReference type="SAM" id="MobiDB-lite"/>
    </source>
</evidence>
<dbReference type="SUPFAM" id="SSF51445">
    <property type="entry name" value="(Trans)glycosidases"/>
    <property type="match status" value="1"/>
</dbReference>
<dbReference type="AlphaFoldDB" id="A0A0L0HLB5"/>
<dbReference type="OrthoDB" id="2100085at2759"/>
<dbReference type="EC" id="3.2.1.52" evidence="3"/>
<gene>
    <name evidence="8" type="ORF">SPPG_02708</name>
</gene>
<protein>
    <recommendedName>
        <fullName evidence="3">beta-N-acetylhexosaminidase</fullName>
        <ecNumber evidence="3">3.2.1.52</ecNumber>
    </recommendedName>
</protein>
<dbReference type="Gene3D" id="1.20.120.670">
    <property type="entry name" value="N-acetyl-b-d-glucoasminidase"/>
    <property type="match status" value="1"/>
</dbReference>
<dbReference type="VEuPathDB" id="FungiDB:SPPG_02708"/>
<feature type="region of interest" description="Disordered" evidence="5">
    <location>
        <begin position="1"/>
        <end position="30"/>
    </location>
</feature>
<dbReference type="InParanoid" id="A0A0L0HLB5"/>
<dbReference type="Pfam" id="PF00728">
    <property type="entry name" value="Glyco_hydro_20"/>
    <property type="match status" value="1"/>
</dbReference>
<name>A0A0L0HLB5_SPIPD</name>
<dbReference type="eggNOG" id="ENOG502RED4">
    <property type="taxonomic scope" value="Eukaryota"/>
</dbReference>
<dbReference type="Pfam" id="PF18088">
    <property type="entry name" value="Glyco_H_20C_C"/>
    <property type="match status" value="1"/>
</dbReference>